<gene>
    <name evidence="3" type="ORF">CH365_14085</name>
</gene>
<dbReference type="SUPFAM" id="SSF69742">
    <property type="entry name" value="Glutamyl tRNA-reductase catalytic, N-terminal domain"/>
    <property type="match status" value="1"/>
</dbReference>
<dbReference type="GO" id="GO:0033014">
    <property type="term" value="P:tetrapyrrole biosynthetic process"/>
    <property type="evidence" value="ECO:0007669"/>
    <property type="project" value="InterPro"/>
</dbReference>
<dbReference type="GO" id="GO:0008883">
    <property type="term" value="F:glutamyl-tRNA reductase activity"/>
    <property type="evidence" value="ECO:0007669"/>
    <property type="project" value="InterPro"/>
</dbReference>
<name>A0A2M9ZWW3_9LEPT</name>
<dbReference type="OrthoDB" id="5289779at2"/>
<sequence>MWSTLQVFHSESSDRDLYSLPDAFSWKTCMRTVLVSDSRIHSNPEDLPSHWESKTGYEAYRLLLEIISGLKSKLFGETEVLSQFKQRFQELPDLAFGDYLAKLRDNLIEDCRTLRSGYLQNLGEQSYGGLADKYLSEATNPPKEIILFGTGQLAEKILPWLSHSNRKTKIVGRNPNRLEFLSSVSDSTSHLMEDWSPNGEAWVIAAPMDFSAWMDKLTPGNLVLDFREEPLEESWPSDIVYISFAEMLSSLKETEERTRKVKEELKSVLDELLEERELEAHQIVFGWDDLPCPTF</sequence>
<dbReference type="AlphaFoldDB" id="A0A2M9ZWW3"/>
<evidence type="ECO:0000259" key="2">
    <source>
        <dbReference type="Pfam" id="PF05201"/>
    </source>
</evidence>
<organism evidence="3 4">
    <name type="scientific">Leptospira neocaledonica</name>
    <dbReference type="NCBI Taxonomy" id="2023192"/>
    <lineage>
        <taxon>Bacteria</taxon>
        <taxon>Pseudomonadati</taxon>
        <taxon>Spirochaetota</taxon>
        <taxon>Spirochaetia</taxon>
        <taxon>Leptospirales</taxon>
        <taxon>Leptospiraceae</taxon>
        <taxon>Leptospira</taxon>
    </lineage>
</organism>
<evidence type="ECO:0000313" key="4">
    <source>
        <dbReference type="Proteomes" id="UP000231843"/>
    </source>
</evidence>
<feature type="domain" description="Glutamyl-tRNA reductase N-terminal" evidence="2">
    <location>
        <begin position="40"/>
        <end position="106"/>
    </location>
</feature>
<accession>A0A2M9ZWW3</accession>
<keyword evidence="4" id="KW-1185">Reference proteome</keyword>
<protein>
    <submittedName>
        <fullName evidence="3">Glutamyl-tRNA reductase</fullName>
    </submittedName>
</protein>
<evidence type="ECO:0000313" key="3">
    <source>
        <dbReference type="EMBL" id="PJZ76509.1"/>
    </source>
</evidence>
<reference evidence="3 4" key="1">
    <citation type="submission" date="2017-07" db="EMBL/GenBank/DDBJ databases">
        <title>Leptospira spp. isolated from tropical soils.</title>
        <authorList>
            <person name="Thibeaux R."/>
            <person name="Iraola G."/>
            <person name="Ferres I."/>
            <person name="Bierque E."/>
            <person name="Girault D."/>
            <person name="Soupe-Gilbert M.-E."/>
            <person name="Picardeau M."/>
            <person name="Goarant C."/>
        </authorList>
    </citation>
    <scope>NUCLEOTIDE SEQUENCE [LARGE SCALE GENOMIC DNA]</scope>
    <source>
        <strain evidence="3 4">ES4-C-A1</strain>
    </source>
</reference>
<dbReference type="InterPro" id="IPR015895">
    <property type="entry name" value="4pyrrol_synth_GluRdtase_N"/>
</dbReference>
<dbReference type="RefSeq" id="WP_100769210.1">
    <property type="nucleotide sequence ID" value="NZ_NPEA01000007.1"/>
</dbReference>
<dbReference type="InterPro" id="IPR036343">
    <property type="entry name" value="GluRdtase_N_sf"/>
</dbReference>
<dbReference type="EMBL" id="NPEA01000007">
    <property type="protein sequence ID" value="PJZ76509.1"/>
    <property type="molecule type" value="Genomic_DNA"/>
</dbReference>
<keyword evidence="1" id="KW-0175">Coiled coil</keyword>
<dbReference type="GO" id="GO:0050661">
    <property type="term" value="F:NADP binding"/>
    <property type="evidence" value="ECO:0007669"/>
    <property type="project" value="InterPro"/>
</dbReference>
<comment type="caution">
    <text evidence="3">The sequence shown here is derived from an EMBL/GenBank/DDBJ whole genome shotgun (WGS) entry which is preliminary data.</text>
</comment>
<dbReference type="Pfam" id="PF05201">
    <property type="entry name" value="GlutR_N"/>
    <property type="match status" value="1"/>
</dbReference>
<dbReference type="Gene3D" id="3.30.460.30">
    <property type="entry name" value="Glutamyl-tRNA reductase, N-terminal domain"/>
    <property type="match status" value="1"/>
</dbReference>
<evidence type="ECO:0000256" key="1">
    <source>
        <dbReference type="SAM" id="Coils"/>
    </source>
</evidence>
<proteinExistence type="predicted"/>
<dbReference type="Proteomes" id="UP000231843">
    <property type="component" value="Unassembled WGS sequence"/>
</dbReference>
<feature type="coiled-coil region" evidence="1">
    <location>
        <begin position="251"/>
        <end position="282"/>
    </location>
</feature>